<accession>A0ACC4CET7</accession>
<reference evidence="1 2" key="1">
    <citation type="journal article" date="2024" name="Plant Biotechnol. J.">
        <title>Genome and CRISPR/Cas9 system of a widespread forest tree (Populus alba) in the world.</title>
        <authorList>
            <person name="Liu Y.J."/>
            <person name="Jiang P.F."/>
            <person name="Han X.M."/>
            <person name="Li X.Y."/>
            <person name="Wang H.M."/>
            <person name="Wang Y.J."/>
            <person name="Wang X.X."/>
            <person name="Zeng Q.Y."/>
        </authorList>
    </citation>
    <scope>NUCLEOTIDE SEQUENCE [LARGE SCALE GENOMIC DNA]</scope>
    <source>
        <strain evidence="2">cv. PAL-ZL1</strain>
    </source>
</reference>
<dbReference type="Proteomes" id="UP000309997">
    <property type="component" value="Unassembled WGS sequence"/>
</dbReference>
<dbReference type="EMBL" id="RCHU02000005">
    <property type="protein sequence ID" value="KAL3592782.1"/>
    <property type="molecule type" value="Genomic_DNA"/>
</dbReference>
<organism evidence="1 2">
    <name type="scientific">Populus alba</name>
    <name type="common">White poplar</name>
    <dbReference type="NCBI Taxonomy" id="43335"/>
    <lineage>
        <taxon>Eukaryota</taxon>
        <taxon>Viridiplantae</taxon>
        <taxon>Streptophyta</taxon>
        <taxon>Embryophyta</taxon>
        <taxon>Tracheophyta</taxon>
        <taxon>Spermatophyta</taxon>
        <taxon>Magnoliopsida</taxon>
        <taxon>eudicotyledons</taxon>
        <taxon>Gunneridae</taxon>
        <taxon>Pentapetalae</taxon>
        <taxon>rosids</taxon>
        <taxon>fabids</taxon>
        <taxon>Malpighiales</taxon>
        <taxon>Salicaceae</taxon>
        <taxon>Saliceae</taxon>
        <taxon>Populus</taxon>
    </lineage>
</organism>
<evidence type="ECO:0000313" key="2">
    <source>
        <dbReference type="Proteomes" id="UP000309997"/>
    </source>
</evidence>
<name>A0ACC4CET7_POPAL</name>
<sequence>MYHWQLVNRPDHNLQDVRSKIFPYKRRKVEAPEVVESVTLPVIRRKERSLSSLVVSTPKVSTQTTTTGRRTKPFPRKAAALRGSGFSIEKPIKKEHDRAEDSPESSSSPETPKKFNQNTRQNSSSAEPSQPAPDDEAENGAEPRDGKSDLWQPLNFLVEVANRTKSFKSIPQVNDAKLESRPVRDNEPQVHKTKFKENKDKSKVKDEKNNIDNVSEGTVEPKRLRRIRRKKAAFNNVSGISSPAVLHTAAAKQERRNGPVWFSLLASEEQEGDAPLPQIPSSFLRLKDGNVPVSFIQKYLVKKLDLTSEVEVEIRCMGRPVIPTLLLRNLVDQWLQAAPKPEQVPVSAGSSAKDFVMVLAYARKVPNT</sequence>
<gene>
    <name evidence="1" type="ORF">D5086_011422</name>
</gene>
<protein>
    <submittedName>
        <fullName evidence="1">Uncharacterized protein</fullName>
    </submittedName>
</protein>
<evidence type="ECO:0000313" key="1">
    <source>
        <dbReference type="EMBL" id="KAL3592782.1"/>
    </source>
</evidence>
<proteinExistence type="predicted"/>
<comment type="caution">
    <text evidence="1">The sequence shown here is derived from an EMBL/GenBank/DDBJ whole genome shotgun (WGS) entry which is preliminary data.</text>
</comment>
<keyword evidence="2" id="KW-1185">Reference proteome</keyword>